<gene>
    <name evidence="4" type="ORF">DAEQUDRAFT_737672</name>
</gene>
<dbReference type="EMBL" id="KV429054">
    <property type="protein sequence ID" value="KZT69905.1"/>
    <property type="molecule type" value="Genomic_DNA"/>
</dbReference>
<feature type="region of interest" description="Disordered" evidence="1">
    <location>
        <begin position="270"/>
        <end position="303"/>
    </location>
</feature>
<evidence type="ECO:0000259" key="3">
    <source>
        <dbReference type="Pfam" id="PF20151"/>
    </source>
</evidence>
<reference evidence="4 5" key="1">
    <citation type="journal article" date="2016" name="Mol. Biol. Evol.">
        <title>Comparative Genomics of Early-Diverging Mushroom-Forming Fungi Provides Insights into the Origins of Lignocellulose Decay Capabilities.</title>
        <authorList>
            <person name="Nagy L.G."/>
            <person name="Riley R."/>
            <person name="Tritt A."/>
            <person name="Adam C."/>
            <person name="Daum C."/>
            <person name="Floudas D."/>
            <person name="Sun H."/>
            <person name="Yadav J.S."/>
            <person name="Pangilinan J."/>
            <person name="Larsson K.H."/>
            <person name="Matsuura K."/>
            <person name="Barry K."/>
            <person name="Labutti K."/>
            <person name="Kuo R."/>
            <person name="Ohm R.A."/>
            <person name="Bhattacharya S.S."/>
            <person name="Shirouzu T."/>
            <person name="Yoshinaga Y."/>
            <person name="Martin F.M."/>
            <person name="Grigoriev I.V."/>
            <person name="Hibbett D.S."/>
        </authorList>
    </citation>
    <scope>NUCLEOTIDE SEQUENCE [LARGE SCALE GENOMIC DNA]</scope>
    <source>
        <strain evidence="4 5">L-15889</strain>
    </source>
</reference>
<accession>A0A165QTC7</accession>
<evidence type="ECO:0000256" key="2">
    <source>
        <dbReference type="SAM" id="Phobius"/>
    </source>
</evidence>
<dbReference type="OrthoDB" id="2803471at2759"/>
<evidence type="ECO:0000313" key="4">
    <source>
        <dbReference type="EMBL" id="KZT69905.1"/>
    </source>
</evidence>
<feature type="transmembrane region" description="Helical" evidence="2">
    <location>
        <begin position="86"/>
        <end position="110"/>
    </location>
</feature>
<name>A0A165QTC7_9APHY</name>
<keyword evidence="2" id="KW-1133">Transmembrane helix</keyword>
<feature type="compositionally biased region" description="Polar residues" evidence="1">
    <location>
        <begin position="270"/>
        <end position="280"/>
    </location>
</feature>
<dbReference type="InterPro" id="IPR045340">
    <property type="entry name" value="DUF6533"/>
</dbReference>
<dbReference type="Pfam" id="PF20151">
    <property type="entry name" value="DUF6533"/>
    <property type="match status" value="1"/>
</dbReference>
<evidence type="ECO:0000256" key="1">
    <source>
        <dbReference type="SAM" id="MobiDB-lite"/>
    </source>
</evidence>
<keyword evidence="2" id="KW-0812">Transmembrane</keyword>
<proteinExistence type="predicted"/>
<evidence type="ECO:0000313" key="5">
    <source>
        <dbReference type="Proteomes" id="UP000076727"/>
    </source>
</evidence>
<organism evidence="4 5">
    <name type="scientific">Daedalea quercina L-15889</name>
    <dbReference type="NCBI Taxonomy" id="1314783"/>
    <lineage>
        <taxon>Eukaryota</taxon>
        <taxon>Fungi</taxon>
        <taxon>Dikarya</taxon>
        <taxon>Basidiomycota</taxon>
        <taxon>Agaricomycotina</taxon>
        <taxon>Agaricomycetes</taxon>
        <taxon>Polyporales</taxon>
        <taxon>Fomitopsis</taxon>
    </lineage>
</organism>
<sequence length="329" mass="36760">MADNLASLLSEDRLLNFLVLSSQALCCYDYCLTFAGEVEYVWSRKFSLPAALFYAFRYPAVLNTLFIALGYFPWRSWQTPHVSFSNLMKLFAFTLVLGLIAPVITMYSFILSSPILYEIVPEYAICYIDTAYVINLTSTAEVQQLTYCNAVIPQLDDGCPRILDSIRWLRPRLDLEGHASLDSARRIAKGPHERHSQKRIRKISDVQPRYTLVLLSRLMLDLRAAITGLLPFSSTSRSSTSRSTTSSGFTRTLGSLVFTGSRPPVAIELTTQGTSTSGPSEQDCVEVEPRTEDDGWNVMEGGDEGDVVLELRDMRRPRAGLGTDLSVEP</sequence>
<feature type="transmembrane region" description="Helical" evidence="2">
    <location>
        <begin position="51"/>
        <end position="74"/>
    </location>
</feature>
<dbReference type="AlphaFoldDB" id="A0A165QTC7"/>
<dbReference type="Proteomes" id="UP000076727">
    <property type="component" value="Unassembled WGS sequence"/>
</dbReference>
<keyword evidence="5" id="KW-1185">Reference proteome</keyword>
<protein>
    <recommendedName>
        <fullName evidence="3">DUF6533 domain-containing protein</fullName>
    </recommendedName>
</protein>
<keyword evidence="2" id="KW-0472">Membrane</keyword>
<feature type="domain" description="DUF6533" evidence="3">
    <location>
        <begin position="20"/>
        <end position="61"/>
    </location>
</feature>